<dbReference type="GO" id="GO:0006351">
    <property type="term" value="P:DNA-templated transcription"/>
    <property type="evidence" value="ECO:0007669"/>
    <property type="project" value="InterPro"/>
</dbReference>
<evidence type="ECO:0000256" key="1">
    <source>
        <dbReference type="ARBA" id="ARBA00023242"/>
    </source>
</evidence>
<dbReference type="CDD" id="cd12148">
    <property type="entry name" value="fungal_TF_MHR"/>
    <property type="match status" value="1"/>
</dbReference>
<dbReference type="GO" id="GO:0008270">
    <property type="term" value="F:zinc ion binding"/>
    <property type="evidence" value="ECO:0007669"/>
    <property type="project" value="InterPro"/>
</dbReference>
<reference evidence="3 4" key="1">
    <citation type="submission" date="2024-01" db="EMBL/GenBank/DDBJ databases">
        <title>A draft genome for a cacao thread blight-causing isolate of Paramarasmius palmivorus.</title>
        <authorList>
            <person name="Baruah I.K."/>
            <person name="Bukari Y."/>
            <person name="Amoako-Attah I."/>
            <person name="Meinhardt L.W."/>
            <person name="Bailey B.A."/>
            <person name="Cohen S.P."/>
        </authorList>
    </citation>
    <scope>NUCLEOTIDE SEQUENCE [LARGE SCALE GENOMIC DNA]</scope>
    <source>
        <strain evidence="3 4">GH-12</strain>
    </source>
</reference>
<dbReference type="GO" id="GO:0003677">
    <property type="term" value="F:DNA binding"/>
    <property type="evidence" value="ECO:0007669"/>
    <property type="project" value="InterPro"/>
</dbReference>
<dbReference type="EMBL" id="JAYKXP010000010">
    <property type="protein sequence ID" value="KAK7053471.1"/>
    <property type="molecule type" value="Genomic_DNA"/>
</dbReference>
<feature type="domain" description="Xylanolytic transcriptional activator regulatory" evidence="2">
    <location>
        <begin position="302"/>
        <end position="375"/>
    </location>
</feature>
<evidence type="ECO:0000259" key="2">
    <source>
        <dbReference type="SMART" id="SM00906"/>
    </source>
</evidence>
<evidence type="ECO:0000313" key="3">
    <source>
        <dbReference type="EMBL" id="KAK7053471.1"/>
    </source>
</evidence>
<proteinExistence type="predicted"/>
<organism evidence="3 4">
    <name type="scientific">Paramarasmius palmivorus</name>
    <dbReference type="NCBI Taxonomy" id="297713"/>
    <lineage>
        <taxon>Eukaryota</taxon>
        <taxon>Fungi</taxon>
        <taxon>Dikarya</taxon>
        <taxon>Basidiomycota</taxon>
        <taxon>Agaricomycotina</taxon>
        <taxon>Agaricomycetes</taxon>
        <taxon>Agaricomycetidae</taxon>
        <taxon>Agaricales</taxon>
        <taxon>Marasmiineae</taxon>
        <taxon>Marasmiaceae</taxon>
        <taxon>Paramarasmius</taxon>
    </lineage>
</organism>
<accession>A0AAW0DQB5</accession>
<dbReference type="PANTHER" id="PTHR46910:SF38">
    <property type="entry name" value="ZN(2)-C6 FUNGAL-TYPE DOMAIN-CONTAINING PROTEIN"/>
    <property type="match status" value="1"/>
</dbReference>
<dbReference type="GO" id="GO:0003700">
    <property type="term" value="F:DNA-binding transcription factor activity"/>
    <property type="evidence" value="ECO:0007669"/>
    <property type="project" value="InterPro"/>
</dbReference>
<dbReference type="Proteomes" id="UP001383192">
    <property type="component" value="Unassembled WGS sequence"/>
</dbReference>
<keyword evidence="4" id="KW-1185">Reference proteome</keyword>
<name>A0AAW0DQB5_9AGAR</name>
<evidence type="ECO:0000313" key="4">
    <source>
        <dbReference type="Proteomes" id="UP001383192"/>
    </source>
</evidence>
<dbReference type="Pfam" id="PF04082">
    <property type="entry name" value="Fungal_trans"/>
    <property type="match status" value="1"/>
</dbReference>
<gene>
    <name evidence="3" type="primary">GIN1_4</name>
    <name evidence="3" type="ORF">VNI00_004097</name>
</gene>
<dbReference type="PANTHER" id="PTHR46910">
    <property type="entry name" value="TRANSCRIPTION FACTOR PDR1"/>
    <property type="match status" value="1"/>
</dbReference>
<sequence length="700" mass="79836">MHSQRAHKGQSLIFLCGKPFFSSISQRRGPKSPYVEKLEKRIESLETVIRKLSPQFSFEDVGKQDRNSKSPSPVLSNIGACPLQTLNEHSYDTEGVCDDEEDDLGHLELAHKMKNLVFGTQVSNLEFWGPSSGFKMLESAHTTKTECTGTESLTEEHYKRRKYWDHNPWELEYIRDERPSYVYPDDDLLTSLIDLYFSHVNCYLPTLHAPTFKKRIAEGVHLRDAQFGAVVLAACALGARYSNDPRVLIDSHKETSAGWQYFMQVKITNGNRMLVDVPTLYALQYCCLSILYMCGTSFPQSVWMLVGIGMRSAEELGLHRRKPEGIKLTAEYEQLKRAFWVLVVLDRLVSNFSGRPTAIREDEFDQELPVDCDDEYWGHPDPDVAFKQPPDNPSSISCFICYIKLTEILAFALVFLFPTKKSRLLLGLGGPGWQERITAELDSSLNNWINTVPEHWTILLTNIWSSKHAGVKIDLQREMADVMKIMNIMSKYDRRWVDAGRFKYVPRFLRMLFFALNHLPRDIMYELARGLPYFQETSNETAPRRTPTSITEIDQAYYGEEHTRETTTTSPGNPLYADPWQGTNLGHSSLLPLSSAELGSHPIGLEFPKLSRITPQRSPEIPPANLAFAALSPMTDPSIAAAYYNQSTFNKQNDGDYDMVLWMDTLEELPQPTMWTTTPSTLNYDDWGQFVGNHVHAMTS</sequence>
<dbReference type="InterPro" id="IPR050987">
    <property type="entry name" value="AtrR-like"/>
</dbReference>
<dbReference type="SMART" id="SM00906">
    <property type="entry name" value="Fungal_trans"/>
    <property type="match status" value="1"/>
</dbReference>
<dbReference type="InterPro" id="IPR007219">
    <property type="entry name" value="XnlR_reg_dom"/>
</dbReference>
<keyword evidence="1" id="KW-0539">Nucleus</keyword>
<protein>
    <submittedName>
        <fullName evidence="3">Gypsy retrotransposon integrase-like protein 1</fullName>
    </submittedName>
</protein>
<comment type="caution">
    <text evidence="3">The sequence shown here is derived from an EMBL/GenBank/DDBJ whole genome shotgun (WGS) entry which is preliminary data.</text>
</comment>
<dbReference type="AlphaFoldDB" id="A0AAW0DQB5"/>